<evidence type="ECO:0000313" key="4">
    <source>
        <dbReference type="Proteomes" id="UP000199289"/>
    </source>
</evidence>
<evidence type="ECO:0000313" key="5">
    <source>
        <dbReference type="Proteomes" id="UP000255421"/>
    </source>
</evidence>
<dbReference type="Pfam" id="PF03334">
    <property type="entry name" value="PhaG_MnhG_YufB"/>
    <property type="match status" value="1"/>
</dbReference>
<keyword evidence="1" id="KW-0472">Membrane</keyword>
<dbReference type="Proteomes" id="UP000255421">
    <property type="component" value="Unassembled WGS sequence"/>
</dbReference>
<keyword evidence="5" id="KW-1185">Reference proteome</keyword>
<dbReference type="EMBL" id="FNKQ01000001">
    <property type="protein sequence ID" value="SDQ11021.1"/>
    <property type="molecule type" value="Genomic_DNA"/>
</dbReference>
<dbReference type="PANTHER" id="PTHR34703">
    <property type="entry name" value="ANTIPORTER SUBUNIT MNHG2-RELATED"/>
    <property type="match status" value="1"/>
</dbReference>
<protein>
    <submittedName>
        <fullName evidence="2">Monovalent cation/H(+) antiporter subunit G</fullName>
    </submittedName>
    <submittedName>
        <fullName evidence="3">Multicomponent Na+:H+ antiporter subunit G</fullName>
    </submittedName>
</protein>
<reference evidence="3" key="1">
    <citation type="submission" date="2016-10" db="EMBL/GenBank/DDBJ databases">
        <authorList>
            <person name="de Groot N.N."/>
        </authorList>
    </citation>
    <scope>NUCLEOTIDE SEQUENCE [LARGE SCALE GENOMIC DNA]</scope>
    <source>
        <strain evidence="3">CGMCC 1.12397</strain>
    </source>
</reference>
<gene>
    <name evidence="2" type="ORF">DWB78_11680</name>
    <name evidence="3" type="ORF">SAMN05216278_0449</name>
</gene>
<name>A0A1H0Y7K0_9EURY</name>
<feature type="transmembrane region" description="Helical" evidence="1">
    <location>
        <begin position="68"/>
        <end position="86"/>
    </location>
</feature>
<dbReference type="GO" id="GO:0015385">
    <property type="term" value="F:sodium:proton antiporter activity"/>
    <property type="evidence" value="ECO:0007669"/>
    <property type="project" value="TreeGrafter"/>
</dbReference>
<reference evidence="2 5" key="3">
    <citation type="submission" date="2018-07" db="EMBL/GenBank/DDBJ databases">
        <title>Genome sequence of extremly halophilic archaeon Halopelagius longus strain BC12-B1.</title>
        <authorList>
            <person name="Zhang X."/>
        </authorList>
    </citation>
    <scope>NUCLEOTIDE SEQUENCE [LARGE SCALE GENOMIC DNA]</scope>
    <source>
        <strain evidence="2 5">BC12-B1</strain>
    </source>
</reference>
<organism evidence="3 4">
    <name type="scientific">Halopelagius longus</name>
    <dbReference type="NCBI Taxonomy" id="1236180"/>
    <lineage>
        <taxon>Archaea</taxon>
        <taxon>Methanobacteriati</taxon>
        <taxon>Methanobacteriota</taxon>
        <taxon>Stenosarchaea group</taxon>
        <taxon>Halobacteria</taxon>
        <taxon>Halobacteriales</taxon>
        <taxon>Haloferacaceae</taxon>
    </lineage>
</organism>
<dbReference type="RefSeq" id="WP_092532253.1">
    <property type="nucleotide sequence ID" value="NZ_FNKQ01000001.1"/>
</dbReference>
<accession>A0A1H0Y7K0</accession>
<dbReference type="InterPro" id="IPR005133">
    <property type="entry name" value="PhaG_MnhG_YufB"/>
</dbReference>
<reference evidence="4" key="2">
    <citation type="submission" date="2016-10" db="EMBL/GenBank/DDBJ databases">
        <authorList>
            <person name="Varghese N."/>
            <person name="Submissions S."/>
        </authorList>
    </citation>
    <scope>NUCLEOTIDE SEQUENCE [LARGE SCALE GENOMIC DNA]</scope>
    <source>
        <strain evidence="4">CGMCC 1.12397</strain>
    </source>
</reference>
<evidence type="ECO:0000256" key="1">
    <source>
        <dbReference type="SAM" id="Phobius"/>
    </source>
</evidence>
<evidence type="ECO:0000313" key="3">
    <source>
        <dbReference type="EMBL" id="SDQ11021.1"/>
    </source>
</evidence>
<evidence type="ECO:0000313" key="2">
    <source>
        <dbReference type="EMBL" id="RDI72318.1"/>
    </source>
</evidence>
<keyword evidence="1" id="KW-0812">Transmembrane</keyword>
<feature type="transmembrane region" description="Helical" evidence="1">
    <location>
        <begin position="6"/>
        <end position="31"/>
    </location>
</feature>
<proteinExistence type="predicted"/>
<dbReference type="NCBIfam" id="TIGR01300">
    <property type="entry name" value="CPA3_mnhG_phaG"/>
    <property type="match status" value="1"/>
</dbReference>
<dbReference type="EMBL" id="QQST01000001">
    <property type="protein sequence ID" value="RDI72318.1"/>
    <property type="molecule type" value="Genomic_DNA"/>
</dbReference>
<dbReference type="Proteomes" id="UP000199289">
    <property type="component" value="Unassembled WGS sequence"/>
</dbReference>
<sequence length="113" mass="11840">MVGVEAIRTWVVVGLIVVGSFFLTVGTIGLLRLPNVYNRMHATSKPATIGTVSIFLAGFAYFGPGGPGLSSLVGIVFLFLTVPTGAHMISRAAEQIGVPFMGSVTWPGKSDDE</sequence>
<dbReference type="AlphaFoldDB" id="A0A1H0Y7K0"/>
<keyword evidence="1" id="KW-1133">Transmembrane helix</keyword>
<dbReference type="PANTHER" id="PTHR34703:SF1">
    <property type="entry name" value="ANTIPORTER SUBUNIT MNHG2-RELATED"/>
    <property type="match status" value="1"/>
</dbReference>
<dbReference type="OrthoDB" id="19138at2157"/>